<dbReference type="InterPro" id="IPR006202">
    <property type="entry name" value="Neur_chan_lig-bd"/>
</dbReference>
<name>A0A1B6C6Z5_9HEMI</name>
<organism evidence="3">
    <name type="scientific">Clastoptera arizonana</name>
    <name type="common">Arizona spittle bug</name>
    <dbReference type="NCBI Taxonomy" id="38151"/>
    <lineage>
        <taxon>Eukaryota</taxon>
        <taxon>Metazoa</taxon>
        <taxon>Ecdysozoa</taxon>
        <taxon>Arthropoda</taxon>
        <taxon>Hexapoda</taxon>
        <taxon>Insecta</taxon>
        <taxon>Pterygota</taxon>
        <taxon>Neoptera</taxon>
        <taxon>Paraneoptera</taxon>
        <taxon>Hemiptera</taxon>
        <taxon>Auchenorrhyncha</taxon>
        <taxon>Cercopoidea</taxon>
        <taxon>Clastopteridae</taxon>
        <taxon>Clastoptera</taxon>
    </lineage>
</organism>
<feature type="transmembrane region" description="Helical" evidence="1">
    <location>
        <begin position="321"/>
        <end position="341"/>
    </location>
</feature>
<dbReference type="Pfam" id="PF02931">
    <property type="entry name" value="Neur_chan_LBD"/>
    <property type="match status" value="1"/>
</dbReference>
<dbReference type="EMBL" id="GEDC01003739">
    <property type="protein sequence ID" value="JAS33559.1"/>
    <property type="molecule type" value="Transcribed_RNA"/>
</dbReference>
<feature type="transmembrane region" description="Helical" evidence="1">
    <location>
        <begin position="12"/>
        <end position="32"/>
    </location>
</feature>
<keyword evidence="1" id="KW-1133">Transmembrane helix</keyword>
<feature type="domain" description="Neurotransmitter-gated ion-channel ligand-binding" evidence="2">
    <location>
        <begin position="45"/>
        <end position="257"/>
    </location>
</feature>
<evidence type="ECO:0000313" key="4">
    <source>
        <dbReference type="EMBL" id="JAS13811.1"/>
    </source>
</evidence>
<dbReference type="GO" id="GO:0005230">
    <property type="term" value="F:extracellular ligand-gated monoatomic ion channel activity"/>
    <property type="evidence" value="ECO:0007669"/>
    <property type="project" value="InterPro"/>
</dbReference>
<dbReference type="InterPro" id="IPR006201">
    <property type="entry name" value="Neur_channel"/>
</dbReference>
<dbReference type="EMBL" id="GEDC01028298">
    <property type="protein sequence ID" value="JAS09000.1"/>
    <property type="molecule type" value="Transcribed_RNA"/>
</dbReference>
<proteinExistence type="predicted"/>
<dbReference type="AlphaFoldDB" id="A0A1B6C6Z5"/>
<accession>A0A1B6C6Z5</accession>
<feature type="non-terminal residue" evidence="3">
    <location>
        <position position="1"/>
    </location>
</feature>
<gene>
    <name evidence="3" type="ORF">g.29943</name>
    <name evidence="6" type="ORF">g.29945</name>
    <name evidence="5" type="ORF">g.29946</name>
    <name evidence="4" type="ORF">g.29948</name>
</gene>
<dbReference type="InterPro" id="IPR038050">
    <property type="entry name" value="Neuro_actylchol_rec"/>
</dbReference>
<keyword evidence="1" id="KW-0812">Transmembrane</keyword>
<dbReference type="EMBL" id="GEDC01023487">
    <property type="protein sequence ID" value="JAS13811.1"/>
    <property type="molecule type" value="Transcribed_RNA"/>
</dbReference>
<protein>
    <recommendedName>
        <fullName evidence="2">Neurotransmitter-gated ion-channel ligand-binding domain-containing protein</fullName>
    </recommendedName>
</protein>
<evidence type="ECO:0000313" key="3">
    <source>
        <dbReference type="EMBL" id="JAS09000.1"/>
    </source>
</evidence>
<dbReference type="SUPFAM" id="SSF63712">
    <property type="entry name" value="Nicotinic receptor ligand binding domain-like"/>
    <property type="match status" value="1"/>
</dbReference>
<evidence type="ECO:0000256" key="1">
    <source>
        <dbReference type="SAM" id="Phobius"/>
    </source>
</evidence>
<dbReference type="PANTHER" id="PTHR18945">
    <property type="entry name" value="NEUROTRANSMITTER GATED ION CHANNEL"/>
    <property type="match status" value="1"/>
</dbReference>
<dbReference type="InterPro" id="IPR036734">
    <property type="entry name" value="Neur_chan_lig-bd_sf"/>
</dbReference>
<sequence length="418" mass="48626">FSPVIFNLIRKMVISMYIVHVSFFFMFLNNVLSQEDNGDWLVAKKLREMIMCKLDKNTRPSLHYPNKTDIETFISPITLEFVEDSSSIRLQTWIELLWRDQNLSWDENEYSNKSMIIVEASKIWIPDLFLFNWKNKLVILEEICSDVYIGSIGWLYTSVIPVLDGHCAPDWTNWPLDTQNCEIHLTSRKYTSDEVDFILDASYKGYSKGLYMEDYIPSRVWELKEMKAKKINTFMGKVNGTDVFRVDIKIYIQIKRHASVFISSYVMPGFVMIVLSLSSLWFSPTHPQRIPVICLLALLQTLYLLYLGYKIPSNGAKIPRIVVFYGGSLTISTTLLILTVLSRSISTFKTKPSSISEILRKLESYDRINFFKFSDVKENENSTSSQPNEWQQLVLFINKAAFIILCPIYTVLFLHFIL</sequence>
<reference evidence="3" key="1">
    <citation type="submission" date="2015-12" db="EMBL/GenBank/DDBJ databases">
        <title>De novo transcriptome assembly of four potential Pierce s Disease insect vectors from Arizona vineyards.</title>
        <authorList>
            <person name="Tassone E.E."/>
        </authorList>
    </citation>
    <scope>NUCLEOTIDE SEQUENCE</scope>
</reference>
<feature type="transmembrane region" description="Helical" evidence="1">
    <location>
        <begin position="258"/>
        <end position="282"/>
    </location>
</feature>
<evidence type="ECO:0000259" key="2">
    <source>
        <dbReference type="Pfam" id="PF02931"/>
    </source>
</evidence>
<dbReference type="GO" id="GO:0016020">
    <property type="term" value="C:membrane"/>
    <property type="evidence" value="ECO:0007669"/>
    <property type="project" value="InterPro"/>
</dbReference>
<evidence type="ECO:0000313" key="5">
    <source>
        <dbReference type="EMBL" id="JAS26420.1"/>
    </source>
</evidence>
<dbReference type="CDD" id="cd18989">
    <property type="entry name" value="LGIC_ECD_cation"/>
    <property type="match status" value="1"/>
</dbReference>
<evidence type="ECO:0000313" key="6">
    <source>
        <dbReference type="EMBL" id="JAS33559.1"/>
    </source>
</evidence>
<dbReference type="PRINTS" id="PR00252">
    <property type="entry name" value="NRIONCHANNEL"/>
</dbReference>
<dbReference type="GO" id="GO:0004888">
    <property type="term" value="F:transmembrane signaling receptor activity"/>
    <property type="evidence" value="ECO:0007669"/>
    <property type="project" value="InterPro"/>
</dbReference>
<feature type="transmembrane region" description="Helical" evidence="1">
    <location>
        <begin position="288"/>
        <end position="309"/>
    </location>
</feature>
<feature type="transmembrane region" description="Helical" evidence="1">
    <location>
        <begin position="393"/>
        <end position="417"/>
    </location>
</feature>
<dbReference type="EMBL" id="GEDC01010878">
    <property type="protein sequence ID" value="JAS26420.1"/>
    <property type="molecule type" value="Transcribed_RNA"/>
</dbReference>
<keyword evidence="1" id="KW-0472">Membrane</keyword>
<dbReference type="Gene3D" id="1.20.58.390">
    <property type="entry name" value="Neurotransmitter-gated ion-channel transmembrane domain"/>
    <property type="match status" value="1"/>
</dbReference>
<dbReference type="Gene3D" id="2.70.170.10">
    <property type="entry name" value="Neurotransmitter-gated ion-channel ligand-binding domain"/>
    <property type="match status" value="1"/>
</dbReference>